<dbReference type="SUPFAM" id="SSF161098">
    <property type="entry name" value="MetI-like"/>
    <property type="match status" value="2"/>
</dbReference>
<dbReference type="Proteomes" id="UP000002382">
    <property type="component" value="Chromosome"/>
</dbReference>
<feature type="transmembrane region" description="Helical" evidence="9">
    <location>
        <begin position="480"/>
        <end position="505"/>
    </location>
</feature>
<evidence type="ECO:0000313" key="11">
    <source>
        <dbReference type="EMBL" id="ACR80761.1"/>
    </source>
</evidence>
<dbReference type="EMBL" id="CP001634">
    <property type="protein sequence ID" value="ACR80761.1"/>
    <property type="molecule type" value="Genomic_DNA"/>
</dbReference>
<evidence type="ECO:0000256" key="8">
    <source>
        <dbReference type="ARBA" id="ARBA00023136"/>
    </source>
</evidence>
<evidence type="ECO:0000256" key="2">
    <source>
        <dbReference type="ARBA" id="ARBA00009047"/>
    </source>
</evidence>
<keyword evidence="6 9" id="KW-0812">Transmembrane</keyword>
<dbReference type="InterPro" id="IPR000515">
    <property type="entry name" value="MetI-like"/>
</dbReference>
<dbReference type="AlphaFoldDB" id="C5CI59"/>
<dbReference type="InterPro" id="IPR035906">
    <property type="entry name" value="MetI-like_sf"/>
</dbReference>
<keyword evidence="4" id="KW-1003">Cell membrane</keyword>
<feature type="transmembrane region" description="Helical" evidence="9">
    <location>
        <begin position="454"/>
        <end position="473"/>
    </location>
</feature>
<feature type="transmembrane region" description="Helical" evidence="9">
    <location>
        <begin position="560"/>
        <end position="582"/>
    </location>
</feature>
<keyword evidence="5" id="KW-0762">Sugar transport</keyword>
<feature type="transmembrane region" description="Helical" evidence="9">
    <location>
        <begin position="5"/>
        <end position="31"/>
    </location>
</feature>
<protein>
    <submittedName>
        <fullName evidence="11">Binding-protein-dependent transport systems inner membrane component</fullName>
    </submittedName>
</protein>
<gene>
    <name evidence="11" type="ordered locus">Kole_2084</name>
</gene>
<evidence type="ECO:0000256" key="5">
    <source>
        <dbReference type="ARBA" id="ARBA00022597"/>
    </source>
</evidence>
<evidence type="ECO:0000256" key="6">
    <source>
        <dbReference type="ARBA" id="ARBA00022692"/>
    </source>
</evidence>
<feature type="transmembrane region" description="Helical" evidence="9">
    <location>
        <begin position="303"/>
        <end position="324"/>
    </location>
</feature>
<comment type="similarity">
    <text evidence="2">Belongs to the binding-protein-dependent transport system permease family. MalFG subfamily.</text>
</comment>
<feature type="domain" description="ABC transmembrane type-1" evidence="10">
    <location>
        <begin position="448"/>
        <end position="642"/>
    </location>
</feature>
<keyword evidence="3 9" id="KW-0813">Transport</keyword>
<keyword evidence="12" id="KW-1185">Reference proteome</keyword>
<reference evidence="11 12" key="2">
    <citation type="journal article" date="2011" name="J. Bacteriol.">
        <title>Genome Sequence of Kosmotoga olearia Strain TBF 19.5.1, a Thermophilic Bacterium with a Wide Growth Temperature Range, Isolated from the Troll B Oil Platform in the North Sea.</title>
        <authorList>
            <person name="Swithers K.S."/>
            <person name="Dipippo J.L."/>
            <person name="Bruce D.C."/>
            <person name="Detter C."/>
            <person name="Tapia R."/>
            <person name="Han S."/>
            <person name="Goodwin L.A."/>
            <person name="Han J."/>
            <person name="Woyke T."/>
            <person name="Pitluck S."/>
            <person name="Pennacchio L."/>
            <person name="Nolan M."/>
            <person name="Mikhailova N."/>
            <person name="Land M.L."/>
            <person name="Nesbo C.L."/>
            <person name="Gogarten J.P."/>
            <person name="Noll K.M."/>
        </authorList>
    </citation>
    <scope>NUCLEOTIDE SEQUENCE [LARGE SCALE GENOMIC DNA]</scope>
    <source>
        <strain evidence="12">ATCC BAA-1733 / DSM 21960 / TBF 19.5.1</strain>
    </source>
</reference>
<dbReference type="InterPro" id="IPR050901">
    <property type="entry name" value="BP-dep_ABC_trans_perm"/>
</dbReference>
<evidence type="ECO:0000259" key="10">
    <source>
        <dbReference type="PROSITE" id="PS50928"/>
    </source>
</evidence>
<feature type="transmembrane region" description="Helical" evidence="9">
    <location>
        <begin position="621"/>
        <end position="639"/>
    </location>
</feature>
<dbReference type="PANTHER" id="PTHR32243">
    <property type="entry name" value="MALTOSE TRANSPORT SYSTEM PERMEASE-RELATED"/>
    <property type="match status" value="1"/>
</dbReference>
<sequence>MALPLLFLVVIVIVFPLIWAFVISFFSYGAFDEVPEAVGFHNYKLVFEDNGLRLSFQITSLWAFLKVSLEIAISFLLAVSLRKTSKVNKAILVLIGIGWFMPSFISVSAWRAFVQGYGSNSPFNFILNLLFGTTIDITTQPLSAFIVTLFVSVWLSIPMSTMIIIAMLQSVPRDVDDMLLIDGAKDTAINSMLFGQIRYLLIPYYFFQLARAFKGFSTAFLLSGDGPLLPGGFTPNTIVGSTSFLGIVLYRKFSIEEDYGILSAYSAVVGVITLLWLIAALSSRAKVPRRHHYVMPLAGVSHFLIGYYLKIGFWPYLLAAGYLFSTFLVPRFKKAFRILSAVLVLLDVVFCIHSIWSAGWKGINPATFLAVPAVLFSLRYKMPVINFSPPKILKSILKWIPGVISLVILVYIILLALSGKNTVLPKLSDLTFKNFSTVFFRHRLWFNLLNTLKIAMFSTTILFMTALPFSYLYSRGKNKAASFIMLVVLFGGIYTGMHTLLPLYILFDKLNLLNSLIGIAMVVANQAIPLTVITMSTFFSKMPGEFREVAKLEGMSEGRYFSRIVLPLSLPVISGIFIYVLVSSWNAFTVPLVFIDKSELMPFSLKVFSYAGEIGSFYTRWNLFGAASIIGIIPLLFLYKLNQKYLYSKNLAEGGITYE</sequence>
<reference evidence="11 12" key="1">
    <citation type="submission" date="2009-06" db="EMBL/GenBank/DDBJ databases">
        <title>Complete sequence of Thermotogales bacterium TBF 19.5.1.</title>
        <authorList>
            <consortium name="US DOE Joint Genome Institute"/>
            <person name="Lucas S."/>
            <person name="Copeland A."/>
            <person name="Lapidus A."/>
            <person name="Glavina del Rio T."/>
            <person name="Tice H."/>
            <person name="Bruce D."/>
            <person name="Goodwin L."/>
            <person name="Pitluck S."/>
            <person name="Chertkov O."/>
            <person name="Brettin T."/>
            <person name="Detter J.C."/>
            <person name="Han C."/>
            <person name="Schmutz J."/>
            <person name="Larimer F."/>
            <person name="Land M."/>
            <person name="Hauser L."/>
            <person name="Kyrpides N."/>
            <person name="Ovchinnikova G."/>
            <person name="Noll K."/>
        </authorList>
    </citation>
    <scope>NUCLEOTIDE SEQUENCE [LARGE SCALE GENOMIC DNA]</scope>
    <source>
        <strain evidence="12">ATCC BAA-1733 / DSM 21960 / TBF 19.5.1</strain>
    </source>
</reference>
<feature type="transmembrane region" description="Helical" evidence="9">
    <location>
        <begin position="336"/>
        <end position="356"/>
    </location>
</feature>
<dbReference type="eggNOG" id="COG0395">
    <property type="taxonomic scope" value="Bacteria"/>
</dbReference>
<dbReference type="Gene3D" id="1.10.3720.10">
    <property type="entry name" value="MetI-like"/>
    <property type="match status" value="2"/>
</dbReference>
<evidence type="ECO:0000313" key="12">
    <source>
        <dbReference type="Proteomes" id="UP000002382"/>
    </source>
</evidence>
<dbReference type="CDD" id="cd06261">
    <property type="entry name" value="TM_PBP2"/>
    <property type="match status" value="1"/>
</dbReference>
<keyword evidence="7 9" id="KW-1133">Transmembrane helix</keyword>
<feature type="transmembrane region" description="Helical" evidence="9">
    <location>
        <begin position="227"/>
        <end position="250"/>
    </location>
</feature>
<evidence type="ECO:0000256" key="3">
    <source>
        <dbReference type="ARBA" id="ARBA00022448"/>
    </source>
</evidence>
<dbReference type="STRING" id="521045.Kole_2084"/>
<feature type="transmembrane region" description="Helical" evidence="9">
    <location>
        <begin position="188"/>
        <end position="207"/>
    </location>
</feature>
<accession>C5CI59</accession>
<feature type="transmembrane region" description="Helical" evidence="9">
    <location>
        <begin position="144"/>
        <end position="168"/>
    </location>
</feature>
<dbReference type="GO" id="GO:0055085">
    <property type="term" value="P:transmembrane transport"/>
    <property type="evidence" value="ECO:0007669"/>
    <property type="project" value="InterPro"/>
</dbReference>
<feature type="transmembrane region" description="Helical" evidence="9">
    <location>
        <begin position="91"/>
        <end position="113"/>
    </location>
</feature>
<feature type="transmembrane region" description="Helical" evidence="9">
    <location>
        <begin position="517"/>
        <end position="539"/>
    </location>
</feature>
<dbReference type="HOGENOM" id="CLU_423237_0_0_0"/>
<evidence type="ECO:0000256" key="1">
    <source>
        <dbReference type="ARBA" id="ARBA00004651"/>
    </source>
</evidence>
<name>C5CI59_KOSOT</name>
<evidence type="ECO:0000256" key="4">
    <source>
        <dbReference type="ARBA" id="ARBA00022475"/>
    </source>
</evidence>
<feature type="transmembrane region" description="Helical" evidence="9">
    <location>
        <begin position="362"/>
        <end position="378"/>
    </location>
</feature>
<dbReference type="Pfam" id="PF00528">
    <property type="entry name" value="BPD_transp_1"/>
    <property type="match status" value="2"/>
</dbReference>
<dbReference type="PROSITE" id="PS50928">
    <property type="entry name" value="ABC_TM1"/>
    <property type="match status" value="2"/>
</dbReference>
<dbReference type="PANTHER" id="PTHR32243:SF50">
    <property type="entry name" value="MALTOSE_MALTODEXTRIN TRANSPORT SYSTEM PERMEASE PROTEIN MALG"/>
    <property type="match status" value="1"/>
</dbReference>
<feature type="domain" description="ABC transmembrane type-1" evidence="10">
    <location>
        <begin position="56"/>
        <end position="280"/>
    </location>
</feature>
<feature type="transmembrane region" description="Helical" evidence="9">
    <location>
        <begin position="262"/>
        <end position="283"/>
    </location>
</feature>
<dbReference type="eggNOG" id="COG1175">
    <property type="taxonomic scope" value="Bacteria"/>
</dbReference>
<feature type="transmembrane region" description="Helical" evidence="9">
    <location>
        <begin position="61"/>
        <end position="79"/>
    </location>
</feature>
<evidence type="ECO:0000256" key="9">
    <source>
        <dbReference type="RuleBase" id="RU363032"/>
    </source>
</evidence>
<comment type="subcellular location">
    <subcellularLocation>
        <location evidence="1 9">Cell membrane</location>
        <topology evidence="1 9">Multi-pass membrane protein</topology>
    </subcellularLocation>
</comment>
<keyword evidence="8 9" id="KW-0472">Membrane</keyword>
<feature type="transmembrane region" description="Helical" evidence="9">
    <location>
        <begin position="399"/>
        <end position="417"/>
    </location>
</feature>
<dbReference type="KEGG" id="kol:Kole_2084"/>
<proteinExistence type="inferred from homology"/>
<evidence type="ECO:0000256" key="7">
    <source>
        <dbReference type="ARBA" id="ARBA00022989"/>
    </source>
</evidence>
<dbReference type="GO" id="GO:0005886">
    <property type="term" value="C:plasma membrane"/>
    <property type="evidence" value="ECO:0007669"/>
    <property type="project" value="UniProtKB-SubCell"/>
</dbReference>
<organism evidence="11 12">
    <name type="scientific">Kosmotoga olearia (strain ATCC BAA-1733 / DSM 21960 / TBF 19.5.1)</name>
    <dbReference type="NCBI Taxonomy" id="521045"/>
    <lineage>
        <taxon>Bacteria</taxon>
        <taxon>Thermotogati</taxon>
        <taxon>Thermotogota</taxon>
        <taxon>Thermotogae</taxon>
        <taxon>Kosmotogales</taxon>
        <taxon>Kosmotogaceae</taxon>
        <taxon>Kosmotoga</taxon>
    </lineage>
</organism>